<keyword evidence="3" id="KW-1185">Reference proteome</keyword>
<gene>
    <name evidence="2" type="ORF">A3Q56_07800</name>
</gene>
<feature type="compositionally biased region" description="Basic and acidic residues" evidence="1">
    <location>
        <begin position="321"/>
        <end position="332"/>
    </location>
</feature>
<evidence type="ECO:0000256" key="1">
    <source>
        <dbReference type="SAM" id="MobiDB-lite"/>
    </source>
</evidence>
<evidence type="ECO:0000313" key="2">
    <source>
        <dbReference type="EMBL" id="OAF64483.1"/>
    </source>
</evidence>
<dbReference type="AlphaFoldDB" id="A0A177ASY4"/>
<organism evidence="2 3">
    <name type="scientific">Intoshia linei</name>
    <dbReference type="NCBI Taxonomy" id="1819745"/>
    <lineage>
        <taxon>Eukaryota</taxon>
        <taxon>Metazoa</taxon>
        <taxon>Spiralia</taxon>
        <taxon>Lophotrochozoa</taxon>
        <taxon>Mesozoa</taxon>
        <taxon>Orthonectida</taxon>
        <taxon>Rhopaluridae</taxon>
        <taxon>Intoshia</taxon>
    </lineage>
</organism>
<accession>A0A177ASY4</accession>
<dbReference type="Proteomes" id="UP000078046">
    <property type="component" value="Unassembled WGS sequence"/>
</dbReference>
<protein>
    <submittedName>
        <fullName evidence="2">Uncharacterized protein</fullName>
    </submittedName>
</protein>
<sequence>MKEIGKLGSRFIRYDSVENMKNKLKSNNIPLKKNNSLMDLGSIDLYINKEKIFSVINDNDINETSNDTEKRDSVLSMYLNLDHSAEDEKCETHSVDDIYSKVYKHEKLKDKHLNFNFDDYIEINESGPFQSNKSNYTIYPSENMDDMKTVFDDRYFDFDIYKHINSKAILDNAKNNSFHVESEKNSIKNKVVSISTIKSSRSRTESKGIKISKSVFNYFKRKMFKEKSDTKHNEIFTKKNGKLKENILYIKKVYEKSLQQREINVLSVKQVPKRNTNRVKSTSTELKTPKQKHITIPNTKEALYTVKSRSNVNSSTNKRNTSREERKSVSSDRMKLSMQCQYLKGFIEAYNLESKFNQWIIKSKLIPDLVTFKNSIFKSILRKSSISKKILKKFNEMQKLTSFWFSLIRSTYEPARILKYYINSMIDVSDTVLCFVINLQDRNVNHFLLSYEPPIQSLRTFC</sequence>
<feature type="region of interest" description="Disordered" evidence="1">
    <location>
        <begin position="307"/>
        <end position="332"/>
    </location>
</feature>
<comment type="caution">
    <text evidence="2">The sequence shown here is derived from an EMBL/GenBank/DDBJ whole genome shotgun (WGS) entry which is preliminary data.</text>
</comment>
<name>A0A177ASY4_9BILA</name>
<evidence type="ECO:0000313" key="3">
    <source>
        <dbReference type="Proteomes" id="UP000078046"/>
    </source>
</evidence>
<feature type="compositionally biased region" description="Polar residues" evidence="1">
    <location>
        <begin position="307"/>
        <end position="319"/>
    </location>
</feature>
<reference evidence="2 3" key="1">
    <citation type="submission" date="2016-04" db="EMBL/GenBank/DDBJ databases">
        <title>The genome of Intoshia linei affirms orthonectids as highly simplified spiralians.</title>
        <authorList>
            <person name="Mikhailov K.V."/>
            <person name="Slusarev G.S."/>
            <person name="Nikitin M.A."/>
            <person name="Logacheva M.D."/>
            <person name="Penin A."/>
            <person name="Aleoshin V."/>
            <person name="Panchin Y.V."/>
        </authorList>
    </citation>
    <scope>NUCLEOTIDE SEQUENCE [LARGE SCALE GENOMIC DNA]</scope>
    <source>
        <strain evidence="2">Intl2013</strain>
        <tissue evidence="2">Whole animal</tissue>
    </source>
</reference>
<proteinExistence type="predicted"/>
<dbReference type="EMBL" id="LWCA01001801">
    <property type="protein sequence ID" value="OAF64483.1"/>
    <property type="molecule type" value="Genomic_DNA"/>
</dbReference>